<dbReference type="InterPro" id="IPR036968">
    <property type="entry name" value="Enolpyruvate_Tfrase_sf"/>
</dbReference>
<dbReference type="NCBIfam" id="NF006873">
    <property type="entry name" value="PRK09369.1"/>
    <property type="match status" value="1"/>
</dbReference>
<feature type="domain" description="Enolpyruvate transferase" evidence="17">
    <location>
        <begin position="8"/>
        <end position="420"/>
    </location>
</feature>
<keyword evidence="3" id="KW-0963">Cytoplasm</keyword>
<name>A0A955LHD4_UNCKA</name>
<keyword evidence="9" id="KW-0961">Cell wall biogenesis/degradation</keyword>
<organism evidence="18 19">
    <name type="scientific">candidate division WWE3 bacterium</name>
    <dbReference type="NCBI Taxonomy" id="2053526"/>
    <lineage>
        <taxon>Bacteria</taxon>
        <taxon>Katanobacteria</taxon>
    </lineage>
</organism>
<evidence type="ECO:0000256" key="12">
    <source>
        <dbReference type="ARBA" id="ARBA00039754"/>
    </source>
</evidence>
<evidence type="ECO:0000259" key="17">
    <source>
        <dbReference type="Pfam" id="PF00275"/>
    </source>
</evidence>
<proteinExistence type="inferred from homology"/>
<evidence type="ECO:0000256" key="13">
    <source>
        <dbReference type="ARBA" id="ARBA00042443"/>
    </source>
</evidence>
<dbReference type="GO" id="GO:0009252">
    <property type="term" value="P:peptidoglycan biosynthetic process"/>
    <property type="evidence" value="ECO:0007669"/>
    <property type="project" value="UniProtKB-KW"/>
</dbReference>
<comment type="pathway">
    <text evidence="2">Cell wall biogenesis; peptidoglycan biosynthesis.</text>
</comment>
<evidence type="ECO:0000313" key="19">
    <source>
        <dbReference type="Proteomes" id="UP000701698"/>
    </source>
</evidence>
<protein>
    <recommendedName>
        <fullName evidence="12">UDP-N-acetylglucosamine 1-carboxyvinyltransferase</fullName>
        <ecNumber evidence="11">2.5.1.7</ecNumber>
    </recommendedName>
    <alternativeName>
        <fullName evidence="13">Enoylpyruvate transferase</fullName>
    </alternativeName>
    <alternativeName>
        <fullName evidence="14">UDP-N-acetylglucosamine enolpyruvyl transferase</fullName>
    </alternativeName>
</protein>
<dbReference type="InterPro" id="IPR050068">
    <property type="entry name" value="MurA_subfamily"/>
</dbReference>
<dbReference type="InterPro" id="IPR013792">
    <property type="entry name" value="RNA3'P_cycl/enolpyr_Trfase_a/b"/>
</dbReference>
<keyword evidence="8" id="KW-0131">Cell cycle</keyword>
<keyword evidence="5 18" id="KW-0808">Transferase</keyword>
<dbReference type="GO" id="GO:0008360">
    <property type="term" value="P:regulation of cell shape"/>
    <property type="evidence" value="ECO:0007669"/>
    <property type="project" value="UniProtKB-KW"/>
</dbReference>
<dbReference type="InterPro" id="IPR001986">
    <property type="entry name" value="Enolpyruvate_Tfrase_dom"/>
</dbReference>
<comment type="caution">
    <text evidence="18">The sequence shown here is derived from an EMBL/GenBank/DDBJ whole genome shotgun (WGS) entry which is preliminary data.</text>
</comment>
<dbReference type="GO" id="GO:0071555">
    <property type="term" value="P:cell wall organization"/>
    <property type="evidence" value="ECO:0007669"/>
    <property type="project" value="UniProtKB-KW"/>
</dbReference>
<dbReference type="GO" id="GO:0008760">
    <property type="term" value="F:UDP-N-acetylglucosamine 1-carboxyvinyltransferase activity"/>
    <property type="evidence" value="ECO:0007669"/>
    <property type="project" value="UniProtKB-EC"/>
</dbReference>
<dbReference type="PANTHER" id="PTHR43783">
    <property type="entry name" value="UDP-N-ACETYLGLUCOSAMINE 1-CARBOXYVINYLTRANSFERASE"/>
    <property type="match status" value="1"/>
</dbReference>
<evidence type="ECO:0000256" key="11">
    <source>
        <dbReference type="ARBA" id="ARBA00039108"/>
    </source>
</evidence>
<feature type="repeat" description="ANK" evidence="16">
    <location>
        <begin position="181"/>
        <end position="214"/>
    </location>
</feature>
<evidence type="ECO:0000256" key="6">
    <source>
        <dbReference type="ARBA" id="ARBA00022960"/>
    </source>
</evidence>
<evidence type="ECO:0000256" key="7">
    <source>
        <dbReference type="ARBA" id="ARBA00022984"/>
    </source>
</evidence>
<dbReference type="Pfam" id="PF00275">
    <property type="entry name" value="EPSP_synthase"/>
    <property type="match status" value="1"/>
</dbReference>
<evidence type="ECO:0000256" key="9">
    <source>
        <dbReference type="ARBA" id="ARBA00023316"/>
    </source>
</evidence>
<dbReference type="AlphaFoldDB" id="A0A955LHD4"/>
<evidence type="ECO:0000256" key="16">
    <source>
        <dbReference type="PROSITE-ProRule" id="PRU00023"/>
    </source>
</evidence>
<reference evidence="18" key="2">
    <citation type="journal article" date="2021" name="Microbiome">
        <title>Successional dynamics and alternative stable states in a saline activated sludge microbial community over 9 years.</title>
        <authorList>
            <person name="Wang Y."/>
            <person name="Ye J."/>
            <person name="Ju F."/>
            <person name="Liu L."/>
            <person name="Boyd J.A."/>
            <person name="Deng Y."/>
            <person name="Parks D.H."/>
            <person name="Jiang X."/>
            <person name="Yin X."/>
            <person name="Woodcroft B.J."/>
            <person name="Tyson G.W."/>
            <person name="Hugenholtz P."/>
            <person name="Polz M.F."/>
            <person name="Zhang T."/>
        </authorList>
    </citation>
    <scope>NUCLEOTIDE SEQUENCE</scope>
    <source>
        <strain evidence="18">HKST-UBA01</strain>
    </source>
</reference>
<evidence type="ECO:0000256" key="2">
    <source>
        <dbReference type="ARBA" id="ARBA00004752"/>
    </source>
</evidence>
<keyword evidence="16" id="KW-0040">ANK repeat</keyword>
<evidence type="ECO:0000256" key="1">
    <source>
        <dbReference type="ARBA" id="ARBA00004496"/>
    </source>
</evidence>
<dbReference type="InterPro" id="IPR002110">
    <property type="entry name" value="Ankyrin_rpt"/>
</dbReference>
<dbReference type="GO" id="GO:0005737">
    <property type="term" value="C:cytoplasm"/>
    <property type="evidence" value="ECO:0007669"/>
    <property type="project" value="UniProtKB-SubCell"/>
</dbReference>
<keyword evidence="7" id="KW-0573">Peptidoglycan synthesis</keyword>
<evidence type="ECO:0000256" key="14">
    <source>
        <dbReference type="ARBA" id="ARBA00042842"/>
    </source>
</evidence>
<comment type="subcellular location">
    <subcellularLocation>
        <location evidence="1">Cytoplasm</location>
    </subcellularLocation>
</comment>
<evidence type="ECO:0000256" key="4">
    <source>
        <dbReference type="ARBA" id="ARBA00022618"/>
    </source>
</evidence>
<evidence type="ECO:0000256" key="5">
    <source>
        <dbReference type="ARBA" id="ARBA00022679"/>
    </source>
</evidence>
<comment type="similarity">
    <text evidence="10">Belongs to the EPSP synthase family. MurA subfamily.</text>
</comment>
<sequence>MSDIRIIGGNSLNGTITPSGNKNAALPMLCATVLTDETVVLENVPDISDINKIVALLAQLGSKINWNKESQTITINNKNLSLDRFDGKIPFGMRASLLLLSPLLYRFKTIIIDNQVGGCTLGIRDFDPYINMLKDLGGTVTKKDGQIVMSIEQTFKPNQLWPNYASVTSTENIIMAAVVADGETTLMNAASEPHVQDLCHMLVSMGAEIDGIGSSKLIVSGKHSLSGATARVSSDHQEIATFLALGAMTNGRIAVEDALPEHFPLIISEFKKLGVAITFDGNTAIVEKNQSFEPEKPFTENYIPRIEAAPWPYFPVDILPLMIALSLKTKGPTRFWNKVYEGGMFWVTEFLKMNVRLEIMDPHRIIVLGPTEIKAANLQCPGIIRATVALMMAAMAAEGTSTLQNIDTIYRAHPNFIENLESIGANIEYIDTPH</sequence>
<dbReference type="SUPFAM" id="SSF55205">
    <property type="entry name" value="EPT/RTPC-like"/>
    <property type="match status" value="1"/>
</dbReference>
<gene>
    <name evidence="18" type="ORF">KC571_04405</name>
</gene>
<dbReference type="GO" id="GO:0051301">
    <property type="term" value="P:cell division"/>
    <property type="evidence" value="ECO:0007669"/>
    <property type="project" value="UniProtKB-KW"/>
</dbReference>
<reference evidence="18" key="1">
    <citation type="submission" date="2020-04" db="EMBL/GenBank/DDBJ databases">
        <authorList>
            <person name="Zhang T."/>
        </authorList>
    </citation>
    <scope>NUCLEOTIDE SEQUENCE</scope>
    <source>
        <strain evidence="18">HKST-UBA01</strain>
    </source>
</reference>
<dbReference type="Gene3D" id="3.65.10.10">
    <property type="entry name" value="Enolpyruvate transferase domain"/>
    <property type="match status" value="2"/>
</dbReference>
<accession>A0A955LHD4</accession>
<evidence type="ECO:0000256" key="3">
    <source>
        <dbReference type="ARBA" id="ARBA00022490"/>
    </source>
</evidence>
<evidence type="ECO:0000313" key="18">
    <source>
        <dbReference type="EMBL" id="MCA9390617.1"/>
    </source>
</evidence>
<dbReference type="PANTHER" id="PTHR43783:SF1">
    <property type="entry name" value="UDP-N-ACETYLGLUCOSAMINE 1-CARBOXYVINYLTRANSFERASE"/>
    <property type="match status" value="1"/>
</dbReference>
<dbReference type="EC" id="2.5.1.7" evidence="11"/>
<keyword evidence="6" id="KW-0133">Cell shape</keyword>
<keyword evidence="4" id="KW-0132">Cell division</keyword>
<evidence type="ECO:0000256" key="15">
    <source>
        <dbReference type="ARBA" id="ARBA00047527"/>
    </source>
</evidence>
<dbReference type="PROSITE" id="PS50088">
    <property type="entry name" value="ANK_REPEAT"/>
    <property type="match status" value="1"/>
</dbReference>
<dbReference type="Proteomes" id="UP000701698">
    <property type="component" value="Unassembled WGS sequence"/>
</dbReference>
<dbReference type="EMBL" id="JAGQKX010000152">
    <property type="protein sequence ID" value="MCA9390617.1"/>
    <property type="molecule type" value="Genomic_DNA"/>
</dbReference>
<evidence type="ECO:0000256" key="8">
    <source>
        <dbReference type="ARBA" id="ARBA00023306"/>
    </source>
</evidence>
<evidence type="ECO:0000256" key="10">
    <source>
        <dbReference type="ARBA" id="ARBA00038367"/>
    </source>
</evidence>
<comment type="catalytic activity">
    <reaction evidence="15">
        <text>phosphoenolpyruvate + UDP-N-acetyl-alpha-D-glucosamine = UDP-N-acetyl-3-O-(1-carboxyvinyl)-alpha-D-glucosamine + phosphate</text>
        <dbReference type="Rhea" id="RHEA:18681"/>
        <dbReference type="ChEBI" id="CHEBI:43474"/>
        <dbReference type="ChEBI" id="CHEBI:57705"/>
        <dbReference type="ChEBI" id="CHEBI:58702"/>
        <dbReference type="ChEBI" id="CHEBI:68483"/>
        <dbReference type="EC" id="2.5.1.7"/>
    </reaction>
</comment>